<protein>
    <submittedName>
        <fullName evidence="2">Uncharacterized protein</fullName>
    </submittedName>
</protein>
<keyword evidence="3" id="KW-1185">Reference proteome</keyword>
<sequence>MSKNHKEINAESAAFTAQKRTGQNDWDKELEETLGHIVKEQNGIIQPKDVTGQGIHPEQLRRYIKKNTNFQKVAHGIYMKADEFPDEFQILQTRFKRGIFSYETALFLHDLTDVTPFDYHMTFPQGYNNANLSGSGVIPSYAIPDRYDLGVLSMESPSGNPILVYDIEKTLCDMFIPRHKADKDVQLTALKRYMKRKNKDLSKLMRYAKVLKVDGILRPYLEVLL</sequence>
<evidence type="ECO:0000256" key="1">
    <source>
        <dbReference type="SAM" id="MobiDB-lite"/>
    </source>
</evidence>
<dbReference type="OrthoDB" id="9801429at2"/>
<proteinExistence type="predicted"/>
<dbReference type="AlphaFoldDB" id="A0A2T5IHK2"/>
<feature type="region of interest" description="Disordered" evidence="1">
    <location>
        <begin position="1"/>
        <end position="22"/>
    </location>
</feature>
<organism evidence="2 3">
    <name type="scientific">Trichococcus patagoniensis</name>
    <dbReference type="NCBI Taxonomy" id="382641"/>
    <lineage>
        <taxon>Bacteria</taxon>
        <taxon>Bacillati</taxon>
        <taxon>Bacillota</taxon>
        <taxon>Bacilli</taxon>
        <taxon>Lactobacillales</taxon>
        <taxon>Carnobacteriaceae</taxon>
        <taxon>Trichococcus</taxon>
    </lineage>
</organism>
<reference evidence="2 3" key="1">
    <citation type="submission" date="2018-04" db="EMBL/GenBank/DDBJ databases">
        <title>Genomic Encyclopedia of Archaeal and Bacterial Type Strains, Phase II (KMG-II): from individual species to whole genera.</title>
        <authorList>
            <person name="Goeker M."/>
        </authorList>
    </citation>
    <scope>NUCLEOTIDE SEQUENCE [LARGE SCALE GENOMIC DNA]</scope>
    <source>
        <strain evidence="2 3">DSM 18806</strain>
    </source>
</reference>
<accession>A0A2T5IHK2</accession>
<gene>
    <name evidence="2" type="ORF">C8U37_11462</name>
</gene>
<dbReference type="RefSeq" id="WP_108033168.1">
    <property type="nucleotide sequence ID" value="NZ_QAOM01000014.1"/>
</dbReference>
<evidence type="ECO:0000313" key="2">
    <source>
        <dbReference type="EMBL" id="PTQ83306.1"/>
    </source>
</evidence>
<comment type="caution">
    <text evidence="2">The sequence shown here is derived from an EMBL/GenBank/DDBJ whole genome shotgun (WGS) entry which is preliminary data.</text>
</comment>
<dbReference type="Proteomes" id="UP000244161">
    <property type="component" value="Unassembled WGS sequence"/>
</dbReference>
<name>A0A2T5IHK2_9LACT</name>
<dbReference type="EMBL" id="QAOM01000014">
    <property type="protein sequence ID" value="PTQ83306.1"/>
    <property type="molecule type" value="Genomic_DNA"/>
</dbReference>
<evidence type="ECO:0000313" key="3">
    <source>
        <dbReference type="Proteomes" id="UP000244161"/>
    </source>
</evidence>